<accession>A0A7U2FGQ6</accession>
<reference evidence="3" key="1">
    <citation type="journal article" date="2021" name="BMC Genomics">
        <title>Chromosome-level genome assembly and manually-curated proteome of model necrotroph Parastagonospora nodorum Sn15 reveals a genome-wide trove of candidate effector homologs, and redundancy of virulence-related functions within an accessory chromosome.</title>
        <authorList>
            <person name="Bertazzoni S."/>
            <person name="Jones D.A.B."/>
            <person name="Phan H.T."/>
            <person name="Tan K.-C."/>
            <person name="Hane J.K."/>
        </authorList>
    </citation>
    <scope>NUCLEOTIDE SEQUENCE [LARGE SCALE GENOMIC DNA]</scope>
    <source>
        <strain evidence="3">SN15 / ATCC MYA-4574 / FGSC 10173)</strain>
    </source>
</reference>
<keyword evidence="3" id="KW-1185">Reference proteome</keyword>
<dbReference type="EMBL" id="CP069040">
    <property type="protein sequence ID" value="QRD04951.1"/>
    <property type="molecule type" value="Genomic_DNA"/>
</dbReference>
<keyword evidence="1" id="KW-0472">Membrane</keyword>
<protein>
    <recommendedName>
        <fullName evidence="4">MARVEL domain-containing protein</fullName>
    </recommendedName>
</protein>
<name>A0A7U2FGQ6_PHANO</name>
<sequence>MPEPFLESLQYLESLNMAQLTSLAITTIITSWLVVGLAFLSTIMHLVWLLRIKKGKPDASDICVWLALLFGIILVAQTTWAVVDEGSGRHQWDISQQNVFAVAKARAIVQDWSKILIQ</sequence>
<organism evidence="2 3">
    <name type="scientific">Phaeosphaeria nodorum (strain SN15 / ATCC MYA-4574 / FGSC 10173)</name>
    <name type="common">Glume blotch fungus</name>
    <name type="synonym">Parastagonospora nodorum</name>
    <dbReference type="NCBI Taxonomy" id="321614"/>
    <lineage>
        <taxon>Eukaryota</taxon>
        <taxon>Fungi</taxon>
        <taxon>Dikarya</taxon>
        <taxon>Ascomycota</taxon>
        <taxon>Pezizomycotina</taxon>
        <taxon>Dothideomycetes</taxon>
        <taxon>Pleosporomycetidae</taxon>
        <taxon>Pleosporales</taxon>
        <taxon>Pleosporineae</taxon>
        <taxon>Phaeosphaeriaceae</taxon>
        <taxon>Parastagonospora</taxon>
    </lineage>
</organism>
<dbReference type="VEuPathDB" id="FungiDB:JI435_444010"/>
<evidence type="ECO:0000313" key="3">
    <source>
        <dbReference type="Proteomes" id="UP000663193"/>
    </source>
</evidence>
<evidence type="ECO:0008006" key="4">
    <source>
        <dbReference type="Google" id="ProtNLM"/>
    </source>
</evidence>
<keyword evidence="1" id="KW-1133">Transmembrane helix</keyword>
<feature type="transmembrane region" description="Helical" evidence="1">
    <location>
        <begin position="20"/>
        <end position="50"/>
    </location>
</feature>
<keyword evidence="1" id="KW-0812">Transmembrane</keyword>
<dbReference type="OrthoDB" id="5421689at2759"/>
<evidence type="ECO:0000313" key="2">
    <source>
        <dbReference type="EMBL" id="QRD04951.1"/>
    </source>
</evidence>
<proteinExistence type="predicted"/>
<gene>
    <name evidence="2" type="ORF">JI435_444010</name>
</gene>
<dbReference type="Proteomes" id="UP000663193">
    <property type="component" value="Chromosome 18"/>
</dbReference>
<dbReference type="AlphaFoldDB" id="A0A7U2FGQ6"/>
<feature type="transmembrane region" description="Helical" evidence="1">
    <location>
        <begin position="62"/>
        <end position="83"/>
    </location>
</feature>
<evidence type="ECO:0000256" key="1">
    <source>
        <dbReference type="SAM" id="Phobius"/>
    </source>
</evidence>